<keyword evidence="8" id="KW-1185">Reference proteome</keyword>
<comment type="similarity">
    <text evidence="2">Belongs to the TADA1 family.</text>
</comment>
<feature type="region of interest" description="Disordered" evidence="6">
    <location>
        <begin position="116"/>
        <end position="144"/>
    </location>
</feature>
<dbReference type="PANTHER" id="PTHR21277">
    <property type="entry name" value="TRANSCRIPTIONAL ADAPTER 1"/>
    <property type="match status" value="1"/>
</dbReference>
<name>A0A5N5TCA7_9CRUS</name>
<dbReference type="AlphaFoldDB" id="A0A5N5TCA7"/>
<dbReference type="Proteomes" id="UP000326759">
    <property type="component" value="Unassembled WGS sequence"/>
</dbReference>
<dbReference type="EMBL" id="SEYY01007256">
    <property type="protein sequence ID" value="KAB7502550.1"/>
    <property type="molecule type" value="Genomic_DNA"/>
</dbReference>
<dbReference type="PANTHER" id="PTHR21277:SF5">
    <property type="entry name" value="TRANSCRIPTIONAL ADAPTER 1"/>
    <property type="match status" value="1"/>
</dbReference>
<dbReference type="OrthoDB" id="10264870at2759"/>
<feature type="compositionally biased region" description="Basic residues" evidence="6">
    <location>
        <begin position="128"/>
        <end position="139"/>
    </location>
</feature>
<dbReference type="GO" id="GO:0006357">
    <property type="term" value="P:regulation of transcription by RNA polymerase II"/>
    <property type="evidence" value="ECO:0007669"/>
    <property type="project" value="TreeGrafter"/>
</dbReference>
<evidence type="ECO:0000313" key="8">
    <source>
        <dbReference type="Proteomes" id="UP000326759"/>
    </source>
</evidence>
<dbReference type="GO" id="GO:0000124">
    <property type="term" value="C:SAGA complex"/>
    <property type="evidence" value="ECO:0007669"/>
    <property type="project" value="TreeGrafter"/>
</dbReference>
<dbReference type="CDD" id="cd22934">
    <property type="entry name" value="HFD_TADA1"/>
    <property type="match status" value="1"/>
</dbReference>
<comment type="caution">
    <text evidence="7">The sequence shown here is derived from an EMBL/GenBank/DDBJ whole genome shotgun (WGS) entry which is preliminary data.</text>
</comment>
<gene>
    <name evidence="7" type="primary">tada1</name>
    <name evidence="7" type="ORF">Anas_03640</name>
</gene>
<protein>
    <submittedName>
        <fullName evidence="7">Transcriptional adapter 1</fullName>
    </submittedName>
</protein>
<evidence type="ECO:0000256" key="6">
    <source>
        <dbReference type="SAM" id="MobiDB-lite"/>
    </source>
</evidence>
<evidence type="ECO:0000256" key="3">
    <source>
        <dbReference type="ARBA" id="ARBA00023015"/>
    </source>
</evidence>
<dbReference type="GO" id="GO:0005634">
    <property type="term" value="C:nucleus"/>
    <property type="evidence" value="ECO:0007669"/>
    <property type="project" value="UniProtKB-SubCell"/>
</dbReference>
<evidence type="ECO:0000256" key="2">
    <source>
        <dbReference type="ARBA" id="ARBA00010314"/>
    </source>
</evidence>
<dbReference type="InterPro" id="IPR024738">
    <property type="entry name" value="Hfi1/Tada1"/>
</dbReference>
<feature type="non-terminal residue" evidence="7">
    <location>
        <position position="382"/>
    </location>
</feature>
<proteinExistence type="inferred from homology"/>
<keyword evidence="3" id="KW-0805">Transcription regulation</keyword>
<evidence type="ECO:0000256" key="1">
    <source>
        <dbReference type="ARBA" id="ARBA00004123"/>
    </source>
</evidence>
<reference evidence="7 8" key="1">
    <citation type="journal article" date="2019" name="PLoS Biol.">
        <title>Sex chromosomes control vertical transmission of feminizing Wolbachia symbionts in an isopod.</title>
        <authorList>
            <person name="Becking T."/>
            <person name="Chebbi M.A."/>
            <person name="Giraud I."/>
            <person name="Moumen B."/>
            <person name="Laverre T."/>
            <person name="Caubet Y."/>
            <person name="Peccoud J."/>
            <person name="Gilbert C."/>
            <person name="Cordaux R."/>
        </authorList>
    </citation>
    <scope>NUCLEOTIDE SEQUENCE [LARGE SCALE GENOMIC DNA]</scope>
    <source>
        <strain evidence="7">ANa2</strain>
        <tissue evidence="7">Whole body excluding digestive tract and cuticle</tissue>
    </source>
</reference>
<sequence>MSFSSNEYLNQSRKWLINALGDKKDTYFSYMKQWFRMKVTKEEFDSNARTLLPLESIHLHNEFLLAILTKCQIFNSPSPCATTPIKLESIKQEDVVLEKRYELPFSQVSTTHNSVSQMNFNSHVNHNDRKKLKPRRKSKANNSVAENTFEPVSLQDITPTSSLRDPSAISDANVGYYSRSLQMLDTGHLRGRLLLAAWDHGLTGVNESVSLLLQEASKQCLKNIVTAVIGRRKGYRLREGKFLHSLGTLPPNPWLRNSASLVDWTSESLGIPLGETESGRRPAWPTVDAAEQNAAQLATCIPTNDPPLQPLSTYDLFATLQINKSVIPCHSVYALNMERISSRLWHPGWAELEQEAIAMKEATLKEALREQKMVANVIGNIP</sequence>
<dbReference type="Pfam" id="PF12767">
    <property type="entry name" value="SAGA-Tad1"/>
    <property type="match status" value="1"/>
</dbReference>
<evidence type="ECO:0000256" key="4">
    <source>
        <dbReference type="ARBA" id="ARBA00023163"/>
    </source>
</evidence>
<evidence type="ECO:0000313" key="7">
    <source>
        <dbReference type="EMBL" id="KAB7502550.1"/>
    </source>
</evidence>
<accession>A0A5N5TCA7</accession>
<evidence type="ECO:0000256" key="5">
    <source>
        <dbReference type="ARBA" id="ARBA00023242"/>
    </source>
</evidence>
<keyword evidence="4" id="KW-0804">Transcription</keyword>
<organism evidence="7 8">
    <name type="scientific">Armadillidium nasatum</name>
    <dbReference type="NCBI Taxonomy" id="96803"/>
    <lineage>
        <taxon>Eukaryota</taxon>
        <taxon>Metazoa</taxon>
        <taxon>Ecdysozoa</taxon>
        <taxon>Arthropoda</taxon>
        <taxon>Crustacea</taxon>
        <taxon>Multicrustacea</taxon>
        <taxon>Malacostraca</taxon>
        <taxon>Eumalacostraca</taxon>
        <taxon>Peracarida</taxon>
        <taxon>Isopoda</taxon>
        <taxon>Oniscidea</taxon>
        <taxon>Crinocheta</taxon>
        <taxon>Armadillidiidae</taxon>
        <taxon>Armadillidium</taxon>
    </lineage>
</organism>
<keyword evidence="5" id="KW-0539">Nucleus</keyword>
<dbReference type="GO" id="GO:0003713">
    <property type="term" value="F:transcription coactivator activity"/>
    <property type="evidence" value="ECO:0007669"/>
    <property type="project" value="TreeGrafter"/>
</dbReference>
<comment type="subcellular location">
    <subcellularLocation>
        <location evidence="1">Nucleus</location>
    </subcellularLocation>
</comment>